<dbReference type="PANTHER" id="PTHR12585:SF69">
    <property type="entry name" value="FI11703P"/>
    <property type="match status" value="1"/>
</dbReference>
<dbReference type="GO" id="GO:0030892">
    <property type="term" value="C:mitotic cohesin complex"/>
    <property type="evidence" value="ECO:0007669"/>
    <property type="project" value="TreeGrafter"/>
</dbReference>
<organism evidence="7 8">
    <name type="scientific">Psilocybe cf. subviscida</name>
    <dbReference type="NCBI Taxonomy" id="2480587"/>
    <lineage>
        <taxon>Eukaryota</taxon>
        <taxon>Fungi</taxon>
        <taxon>Dikarya</taxon>
        <taxon>Basidiomycota</taxon>
        <taxon>Agaricomycotina</taxon>
        <taxon>Agaricomycetes</taxon>
        <taxon>Agaricomycetidae</taxon>
        <taxon>Agaricales</taxon>
        <taxon>Agaricineae</taxon>
        <taxon>Strophariaceae</taxon>
        <taxon>Psilocybe</taxon>
    </lineage>
</organism>
<proteinExistence type="inferred from homology"/>
<dbReference type="SUPFAM" id="SSF46785">
    <property type="entry name" value="Winged helix' DNA-binding domain"/>
    <property type="match status" value="1"/>
</dbReference>
<dbReference type="AlphaFoldDB" id="A0A8H5BF47"/>
<feature type="compositionally biased region" description="Polar residues" evidence="4">
    <location>
        <begin position="274"/>
        <end position="301"/>
    </location>
</feature>
<dbReference type="InterPro" id="IPR006910">
    <property type="entry name" value="Rad21_Rec8_N"/>
</dbReference>
<protein>
    <recommendedName>
        <fullName evidence="9">Rad21/Rec8-like protein N-terminal domain-containing protein</fullName>
    </recommendedName>
</protein>
<dbReference type="GO" id="GO:0003682">
    <property type="term" value="F:chromatin binding"/>
    <property type="evidence" value="ECO:0007669"/>
    <property type="project" value="TreeGrafter"/>
</dbReference>
<dbReference type="InterPro" id="IPR036390">
    <property type="entry name" value="WH_DNA-bd_sf"/>
</dbReference>
<evidence type="ECO:0000256" key="4">
    <source>
        <dbReference type="SAM" id="MobiDB-lite"/>
    </source>
</evidence>
<evidence type="ECO:0000313" key="8">
    <source>
        <dbReference type="Proteomes" id="UP000567179"/>
    </source>
</evidence>
<feature type="domain" description="Rad21/Rec8-like protein C-terminal eukaryotic" evidence="5">
    <location>
        <begin position="613"/>
        <end position="663"/>
    </location>
</feature>
<dbReference type="PANTHER" id="PTHR12585">
    <property type="entry name" value="SCC1 / RAD21 FAMILY MEMBER"/>
    <property type="match status" value="1"/>
</dbReference>
<dbReference type="InterPro" id="IPR023093">
    <property type="entry name" value="ScpA-like_C"/>
</dbReference>
<dbReference type="GO" id="GO:0005634">
    <property type="term" value="C:nucleus"/>
    <property type="evidence" value="ECO:0007669"/>
    <property type="project" value="UniProtKB-SubCell"/>
</dbReference>
<evidence type="ECO:0000256" key="1">
    <source>
        <dbReference type="ARBA" id="ARBA00004123"/>
    </source>
</evidence>
<dbReference type="GO" id="GO:1990414">
    <property type="term" value="P:replication-born double-strand break repair via sister chromatid exchange"/>
    <property type="evidence" value="ECO:0007669"/>
    <property type="project" value="TreeGrafter"/>
</dbReference>
<name>A0A8H5BF47_9AGAR</name>
<comment type="subcellular location">
    <subcellularLocation>
        <location evidence="1">Nucleus</location>
    </subcellularLocation>
</comment>
<accession>A0A8H5BF47</accession>
<keyword evidence="3" id="KW-0539">Nucleus</keyword>
<comment type="caution">
    <text evidence="7">The sequence shown here is derived from an EMBL/GenBank/DDBJ whole genome shotgun (WGS) entry which is preliminary data.</text>
</comment>
<evidence type="ECO:0000259" key="5">
    <source>
        <dbReference type="Pfam" id="PF04824"/>
    </source>
</evidence>
<evidence type="ECO:0000256" key="3">
    <source>
        <dbReference type="ARBA" id="ARBA00023242"/>
    </source>
</evidence>
<sequence length="676" mass="73869">MFYSETILSRRGPLGRVWLAAHMERKLSKSQTLQTDIEQSVGAIMGQEVELMALRLSGQLLLGVVRIYSRKAKYLLDDCNEALLKIKMAFRPGVVDLTEDQLTVNKNAITLQTNGLGLDLLLPDIDWDMGFEDRPVQKQGHHQAHIDDITLRTADDFGNFGADDPFELGASGGIGSQDFDDLDLGIHWGDEQQEEQEKSDAMSVEESVGVGRDAMVNDTFDGDFMGHNGFGVDLDALSNRSKSRDPSMAPMDIDGFQDVDLGDLGIGFDDIPQLDNQDVNARTPSQTRSASRASSPLTDLPQTPPPNNAELNPEVVAPPTEKPKRKPRDKKQIIDEVTELQASGTGRGRTATYANPLNPDVSSIITTQNFLPRSSIVMRLLEIRNDPVSYFLPTQTKANPNFFCAAPPGLAPELASLFMRPVPGTSAAAAATKRKGPTPGPSPNKRARLDAEAEVEAPADVEMPRRAESVAGSEGLFNGTFDKGVDDGFEFADQSGAVLDDFQLDVPEVGVELEQEERARSVVSNRSRYSSMDPEAMEGHRVYDGSCLISVFDVSQPSQPTQSQAVDQEAAEPAEGAAQDKHGYSKNTVKALGLIRMELQPGLEDGDEEVIDSLSFKKMSAKASRRAASSFFFELLVLGTRDCVKLAQPKPFADINIQAKPRLWEHQQHMPQSQDA</sequence>
<dbReference type="InterPro" id="IPR006909">
    <property type="entry name" value="Rad21/Rec8_C_eu"/>
</dbReference>
<dbReference type="Pfam" id="PF04825">
    <property type="entry name" value="Rad21_Rec8_N"/>
    <property type="match status" value="1"/>
</dbReference>
<keyword evidence="8" id="KW-1185">Reference proteome</keyword>
<dbReference type="Proteomes" id="UP000567179">
    <property type="component" value="Unassembled WGS sequence"/>
</dbReference>
<gene>
    <name evidence="7" type="ORF">D9619_001841</name>
</gene>
<feature type="region of interest" description="Disordered" evidence="4">
    <location>
        <begin position="272"/>
        <end position="332"/>
    </location>
</feature>
<evidence type="ECO:0000256" key="2">
    <source>
        <dbReference type="ARBA" id="ARBA00009870"/>
    </source>
</evidence>
<dbReference type="Pfam" id="PF04824">
    <property type="entry name" value="Rad21_Rec8"/>
    <property type="match status" value="1"/>
</dbReference>
<comment type="similarity">
    <text evidence="2">Belongs to the rad21 family.</text>
</comment>
<evidence type="ECO:0000313" key="7">
    <source>
        <dbReference type="EMBL" id="KAF5322204.1"/>
    </source>
</evidence>
<dbReference type="OrthoDB" id="10071381at2759"/>
<dbReference type="InterPro" id="IPR039781">
    <property type="entry name" value="Rad21/Rec8-like"/>
</dbReference>
<reference evidence="7 8" key="1">
    <citation type="journal article" date="2020" name="ISME J.">
        <title>Uncovering the hidden diversity of litter-decomposition mechanisms in mushroom-forming fungi.</title>
        <authorList>
            <person name="Floudas D."/>
            <person name="Bentzer J."/>
            <person name="Ahren D."/>
            <person name="Johansson T."/>
            <person name="Persson P."/>
            <person name="Tunlid A."/>
        </authorList>
    </citation>
    <scope>NUCLEOTIDE SEQUENCE [LARGE SCALE GENOMIC DNA]</scope>
    <source>
        <strain evidence="7 8">CBS 101986</strain>
    </source>
</reference>
<evidence type="ECO:0008006" key="9">
    <source>
        <dbReference type="Google" id="ProtNLM"/>
    </source>
</evidence>
<feature type="region of interest" description="Disordered" evidence="4">
    <location>
        <begin position="426"/>
        <end position="458"/>
    </location>
</feature>
<evidence type="ECO:0000259" key="6">
    <source>
        <dbReference type="Pfam" id="PF04825"/>
    </source>
</evidence>
<feature type="region of interest" description="Disordered" evidence="4">
    <location>
        <begin position="558"/>
        <end position="583"/>
    </location>
</feature>
<feature type="domain" description="Rad21/Rec8-like protein N-terminal" evidence="6">
    <location>
        <begin position="1"/>
        <end position="102"/>
    </location>
</feature>
<dbReference type="EMBL" id="JAACJJ010000028">
    <property type="protein sequence ID" value="KAF5322204.1"/>
    <property type="molecule type" value="Genomic_DNA"/>
</dbReference>
<dbReference type="Gene3D" id="1.10.10.580">
    <property type="entry name" value="Structural maintenance of chromosome 1. Chain E"/>
    <property type="match status" value="1"/>
</dbReference>
<dbReference type="GO" id="GO:0007064">
    <property type="term" value="P:mitotic sister chromatid cohesion"/>
    <property type="evidence" value="ECO:0007669"/>
    <property type="project" value="TreeGrafter"/>
</dbReference>